<dbReference type="InterPro" id="IPR007275">
    <property type="entry name" value="YTH_domain"/>
</dbReference>
<feature type="region of interest" description="Disordered" evidence="2">
    <location>
        <begin position="202"/>
        <end position="230"/>
    </location>
</feature>
<dbReference type="EMBL" id="CAUOFW020001669">
    <property type="protein sequence ID" value="CAK9147343.1"/>
    <property type="molecule type" value="Genomic_DNA"/>
</dbReference>
<dbReference type="AlphaFoldDB" id="A0ABC8RXC1"/>
<feature type="region of interest" description="Disordered" evidence="2">
    <location>
        <begin position="33"/>
        <end position="68"/>
    </location>
</feature>
<comment type="similarity">
    <text evidence="1">Belongs to the YTHDF family.</text>
</comment>
<organism evidence="4 5">
    <name type="scientific">Ilex paraguariensis</name>
    <name type="common">yerba mate</name>
    <dbReference type="NCBI Taxonomy" id="185542"/>
    <lineage>
        <taxon>Eukaryota</taxon>
        <taxon>Viridiplantae</taxon>
        <taxon>Streptophyta</taxon>
        <taxon>Embryophyta</taxon>
        <taxon>Tracheophyta</taxon>
        <taxon>Spermatophyta</taxon>
        <taxon>Magnoliopsida</taxon>
        <taxon>eudicotyledons</taxon>
        <taxon>Gunneridae</taxon>
        <taxon>Pentapetalae</taxon>
        <taxon>asterids</taxon>
        <taxon>campanulids</taxon>
        <taxon>Aquifoliales</taxon>
        <taxon>Aquifoliaceae</taxon>
        <taxon>Ilex</taxon>
    </lineage>
</organism>
<dbReference type="Pfam" id="PF04146">
    <property type="entry name" value="YTH"/>
    <property type="match status" value="1"/>
</dbReference>
<dbReference type="CDD" id="cd21134">
    <property type="entry name" value="YTH"/>
    <property type="match status" value="1"/>
</dbReference>
<dbReference type="PANTHER" id="PTHR12357">
    <property type="entry name" value="YTH YT521-B HOMOLOGY DOMAIN-CONTAINING"/>
    <property type="match status" value="1"/>
</dbReference>
<feature type="domain" description="YTH" evidence="3">
    <location>
        <begin position="361"/>
        <end position="445"/>
    </location>
</feature>
<feature type="compositionally biased region" description="Polar residues" evidence="2">
    <location>
        <begin position="325"/>
        <end position="334"/>
    </location>
</feature>
<sequence length="445" mass="49252">MANEFSIVSMVGLLDSVQTEPVAAGVKSDSCTKLPEQGVVPRKDGIPSDSTSTISSSGDTSSSVKGEIDQAPVAEQGVYYPPTSCYNYCYPGYNGTFAQFDDYFNAVCGLYTGTQSDKGSPLYYMPGFTPYAPGTFVGVDGQQPYVSTSGYLQHHVSYGSEALPCYSWDSTYVGDVTSGTAAKYGNVKSTLVSNVATKSKGYNSSNRYNAHTSKTSTLPLHSRSQQSTGLSNFSRPILHTQPQKSFHKSGSGFQSTGPVKNFYPVGKFSSFTNPNQGLLPYNGPMNYPPNNRAWSGNNEFRFRTHSSRNGEFEASTELTRGPRAQNGSNPSNLLDENEQLGITIRRDQYNLDDFQTQYDHAKFYVIKSYSEDDIHKCIKYDVWSSTPNGNKKLDAAFYDEEARASEKGTKSPIFLFFSVRLIFFPFWKWKEARIIFLLMHGTIVL</sequence>
<dbReference type="GO" id="GO:1990247">
    <property type="term" value="F:N6-methyladenosine-containing RNA reader activity"/>
    <property type="evidence" value="ECO:0007669"/>
    <property type="project" value="UniProtKB-UniRule"/>
</dbReference>
<feature type="compositionally biased region" description="Low complexity" evidence="2">
    <location>
        <begin position="47"/>
        <end position="63"/>
    </location>
</feature>
<name>A0ABC8RXC1_9AQUA</name>
<evidence type="ECO:0000259" key="3">
    <source>
        <dbReference type="PROSITE" id="PS50882"/>
    </source>
</evidence>
<protein>
    <recommendedName>
        <fullName evidence="1">YTH domain-containing family protein</fullName>
    </recommendedName>
</protein>
<evidence type="ECO:0000313" key="4">
    <source>
        <dbReference type="EMBL" id="CAK9147343.1"/>
    </source>
</evidence>
<evidence type="ECO:0000313" key="5">
    <source>
        <dbReference type="Proteomes" id="UP001642360"/>
    </source>
</evidence>
<comment type="function">
    <text evidence="1">Specifically recognizes and binds N6-methyladenosine (m6A)-containing RNAs, and regulates mRNA stability. M6A is a modification present at internal sites of mRNAs and some non-coding RNAs and plays a role in mRNA stability and processing.</text>
</comment>
<feature type="region of interest" description="Disordered" evidence="2">
    <location>
        <begin position="307"/>
        <end position="334"/>
    </location>
</feature>
<reference evidence="4 5" key="1">
    <citation type="submission" date="2024-02" db="EMBL/GenBank/DDBJ databases">
        <authorList>
            <person name="Vignale AGUSTIN F."/>
            <person name="Sosa J E."/>
            <person name="Modenutti C."/>
        </authorList>
    </citation>
    <scope>NUCLEOTIDE SEQUENCE [LARGE SCALE GENOMIC DNA]</scope>
</reference>
<evidence type="ECO:0000256" key="2">
    <source>
        <dbReference type="SAM" id="MobiDB-lite"/>
    </source>
</evidence>
<accession>A0ABC8RXC1</accession>
<dbReference type="PANTHER" id="PTHR12357:SF95">
    <property type="entry name" value="YTH DOMAIN-CONTAINING FAMILY PROTEIN"/>
    <property type="match status" value="1"/>
</dbReference>
<proteinExistence type="inferred from homology"/>
<dbReference type="GO" id="GO:0003729">
    <property type="term" value="F:mRNA binding"/>
    <property type="evidence" value="ECO:0007669"/>
    <property type="project" value="UniProtKB-UniRule"/>
</dbReference>
<gene>
    <name evidence="4" type="ORF">ILEXP_LOCUS15230</name>
</gene>
<keyword evidence="5" id="KW-1185">Reference proteome</keyword>
<dbReference type="PROSITE" id="PS50882">
    <property type="entry name" value="YTH"/>
    <property type="match status" value="1"/>
</dbReference>
<comment type="caution">
    <text evidence="4">The sequence shown here is derived from an EMBL/GenBank/DDBJ whole genome shotgun (WGS) entry which is preliminary data.</text>
</comment>
<dbReference type="Gene3D" id="3.10.590.10">
    <property type="entry name" value="ph1033 like domains"/>
    <property type="match status" value="1"/>
</dbReference>
<evidence type="ECO:0000256" key="1">
    <source>
        <dbReference type="RuleBase" id="RU369095"/>
    </source>
</evidence>
<keyword evidence="1" id="KW-0694">RNA-binding</keyword>
<dbReference type="InterPro" id="IPR045168">
    <property type="entry name" value="YTH_prot"/>
</dbReference>
<dbReference type="Proteomes" id="UP001642360">
    <property type="component" value="Unassembled WGS sequence"/>
</dbReference>